<organism evidence="2 3">
    <name type="scientific">Bdellovibrio reynosensis</name>
    <dbReference type="NCBI Taxonomy" id="2835041"/>
    <lineage>
        <taxon>Bacteria</taxon>
        <taxon>Pseudomonadati</taxon>
        <taxon>Bdellovibrionota</taxon>
        <taxon>Bdellovibrionia</taxon>
        <taxon>Bdellovibrionales</taxon>
        <taxon>Pseudobdellovibrionaceae</taxon>
        <taxon>Bdellovibrio</taxon>
    </lineage>
</organism>
<evidence type="ECO:0000313" key="2">
    <source>
        <dbReference type="EMBL" id="UOF01963.1"/>
    </source>
</evidence>
<gene>
    <name evidence="2" type="ORF">MNR06_03220</name>
</gene>
<sequence length="184" mass="20602">MKMTSAILLALVVFANIAQAAPRYTGIGCNDDGTKCIAGKPSKRVLKWSKKGTVDELGQKCEKFLANIEARKKVIAKSRNVELKYENFVYSWSRDLEANGQAKIICEVELHSETDVKFESKIVKKFYWVCENEDSAGICKNYFSACEKSRDQQLKDPSVLDATIYTGATILQGPLCEIATVRFK</sequence>
<dbReference type="RefSeq" id="WP_243538582.1">
    <property type="nucleotide sequence ID" value="NZ_CP093442.1"/>
</dbReference>
<accession>A0ABY4CEJ3</accession>
<feature type="chain" id="PRO_5047429340" evidence="1">
    <location>
        <begin position="21"/>
        <end position="184"/>
    </location>
</feature>
<proteinExistence type="predicted"/>
<dbReference type="EMBL" id="CP093442">
    <property type="protein sequence ID" value="UOF01963.1"/>
    <property type="molecule type" value="Genomic_DNA"/>
</dbReference>
<dbReference type="Proteomes" id="UP000830116">
    <property type="component" value="Chromosome"/>
</dbReference>
<evidence type="ECO:0000313" key="3">
    <source>
        <dbReference type="Proteomes" id="UP000830116"/>
    </source>
</evidence>
<keyword evidence="1" id="KW-0732">Signal</keyword>
<reference evidence="2" key="1">
    <citation type="submission" date="2022-03" db="EMBL/GenBank/DDBJ databases">
        <title>Genome Identification and Characterization of new species Bdellovibrio reynosense LBG001 sp. nov. from a Mexico soil sample.</title>
        <authorList>
            <person name="Camilli A."/>
            <person name="Ajao Y."/>
            <person name="Guo X."/>
        </authorList>
    </citation>
    <scope>NUCLEOTIDE SEQUENCE</scope>
    <source>
        <strain evidence="2">LBG001</strain>
    </source>
</reference>
<feature type="signal peptide" evidence="1">
    <location>
        <begin position="1"/>
        <end position="20"/>
    </location>
</feature>
<evidence type="ECO:0000256" key="1">
    <source>
        <dbReference type="SAM" id="SignalP"/>
    </source>
</evidence>
<keyword evidence="3" id="KW-1185">Reference proteome</keyword>
<name>A0ABY4CEJ3_9BACT</name>
<protein>
    <submittedName>
        <fullName evidence="2">Uncharacterized protein</fullName>
    </submittedName>
</protein>